<dbReference type="InterPro" id="IPR036291">
    <property type="entry name" value="NAD(P)-bd_dom_sf"/>
</dbReference>
<evidence type="ECO:0000313" key="5">
    <source>
        <dbReference type="Proteomes" id="UP001431209"/>
    </source>
</evidence>
<dbReference type="Proteomes" id="UP001431209">
    <property type="component" value="Unassembled WGS sequence"/>
</dbReference>
<keyword evidence="3" id="KW-1133">Transmembrane helix</keyword>
<proteinExistence type="inferred from homology"/>
<dbReference type="Gene3D" id="3.40.50.720">
    <property type="entry name" value="NAD(P)-binding Rossmann-like Domain"/>
    <property type="match status" value="1"/>
</dbReference>
<keyword evidence="3" id="KW-0812">Transmembrane</keyword>
<keyword evidence="3" id="KW-0472">Membrane</keyword>
<dbReference type="PRINTS" id="PR00081">
    <property type="entry name" value="GDHRDH"/>
</dbReference>
<evidence type="ECO:0000256" key="2">
    <source>
        <dbReference type="ARBA" id="ARBA00023002"/>
    </source>
</evidence>
<feature type="transmembrane region" description="Helical" evidence="3">
    <location>
        <begin position="20"/>
        <end position="42"/>
    </location>
</feature>
<sequence length="316" mass="35332">MQSALDFISWQEVINHGKFLIFKTIPLLFAASTITFITSHLIEKIRISNFRSKRRGTAVITGGTSGIGLEFSKLFARDKIDLVLVSNDPKEEVELVRKSLVEKFGVKVICESCNLSKNEDRLATFDRILNQLEVKADYLVNNAGFGMVGELQKLEWNQVNDMIQVNSTAVVHVAHAFVNDAINRKSSLKMITTSSLAGVQPNPLFNVYASTKAFTRLFAMASHVELAKYNITSTALLPGATLTNFVKRSKYDTIGKYTSVAKLTPEEVAACGYYHMMNGHSVAVPGLIYKFLHFLMWISPSDIMMNLFYNQNKPSQ</sequence>
<organism evidence="4 5">
    <name type="scientific">Acrasis kona</name>
    <dbReference type="NCBI Taxonomy" id="1008807"/>
    <lineage>
        <taxon>Eukaryota</taxon>
        <taxon>Discoba</taxon>
        <taxon>Heterolobosea</taxon>
        <taxon>Tetramitia</taxon>
        <taxon>Eutetramitia</taxon>
        <taxon>Acrasidae</taxon>
        <taxon>Acrasis</taxon>
    </lineage>
</organism>
<protein>
    <submittedName>
        <fullName evidence="4">Very-long-chain 3-oxoacyl-CoA reductase</fullName>
    </submittedName>
</protein>
<evidence type="ECO:0000256" key="1">
    <source>
        <dbReference type="ARBA" id="ARBA00006484"/>
    </source>
</evidence>
<comment type="similarity">
    <text evidence="1">Belongs to the short-chain dehydrogenases/reductases (SDR) family.</text>
</comment>
<dbReference type="InterPro" id="IPR002347">
    <property type="entry name" value="SDR_fam"/>
</dbReference>
<name>A0AAW2Z1E8_9EUKA</name>
<dbReference type="AlphaFoldDB" id="A0AAW2Z1E8"/>
<dbReference type="PANTHER" id="PTHR42901">
    <property type="entry name" value="ALCOHOL DEHYDROGENASE"/>
    <property type="match status" value="1"/>
</dbReference>
<evidence type="ECO:0000256" key="3">
    <source>
        <dbReference type="SAM" id="Phobius"/>
    </source>
</evidence>
<dbReference type="SUPFAM" id="SSF51735">
    <property type="entry name" value="NAD(P)-binding Rossmann-fold domains"/>
    <property type="match status" value="1"/>
</dbReference>
<evidence type="ECO:0000313" key="4">
    <source>
        <dbReference type="EMBL" id="KAL0483175.1"/>
    </source>
</evidence>
<comment type="caution">
    <text evidence="4">The sequence shown here is derived from an EMBL/GenBank/DDBJ whole genome shotgun (WGS) entry which is preliminary data.</text>
</comment>
<accession>A0AAW2Z1E8</accession>
<dbReference type="EMBL" id="JAOPGA020000943">
    <property type="protein sequence ID" value="KAL0483175.1"/>
    <property type="molecule type" value="Genomic_DNA"/>
</dbReference>
<dbReference type="CDD" id="cd05233">
    <property type="entry name" value="SDR_c"/>
    <property type="match status" value="1"/>
</dbReference>
<keyword evidence="2" id="KW-0560">Oxidoreductase</keyword>
<dbReference type="PANTHER" id="PTHR42901:SF1">
    <property type="entry name" value="ALCOHOL DEHYDROGENASE"/>
    <property type="match status" value="1"/>
</dbReference>
<reference evidence="4 5" key="1">
    <citation type="submission" date="2024-03" db="EMBL/GenBank/DDBJ databases">
        <title>The Acrasis kona genome and developmental transcriptomes reveal deep origins of eukaryotic multicellular pathways.</title>
        <authorList>
            <person name="Sheikh S."/>
            <person name="Fu C.-J."/>
            <person name="Brown M.W."/>
            <person name="Baldauf S.L."/>
        </authorList>
    </citation>
    <scope>NUCLEOTIDE SEQUENCE [LARGE SCALE GENOMIC DNA]</scope>
    <source>
        <strain evidence="4 5">ATCC MYA-3509</strain>
    </source>
</reference>
<gene>
    <name evidence="4" type="ORF">AKO1_014828</name>
</gene>
<dbReference type="GO" id="GO:0016491">
    <property type="term" value="F:oxidoreductase activity"/>
    <property type="evidence" value="ECO:0007669"/>
    <property type="project" value="UniProtKB-KW"/>
</dbReference>
<keyword evidence="5" id="KW-1185">Reference proteome</keyword>
<dbReference type="Pfam" id="PF00106">
    <property type="entry name" value="adh_short"/>
    <property type="match status" value="1"/>
</dbReference>